<organism evidence="2 3">
    <name type="scientific">Streptosporangium longisporum</name>
    <dbReference type="NCBI Taxonomy" id="46187"/>
    <lineage>
        <taxon>Bacteria</taxon>
        <taxon>Bacillati</taxon>
        <taxon>Actinomycetota</taxon>
        <taxon>Actinomycetes</taxon>
        <taxon>Streptosporangiales</taxon>
        <taxon>Streptosporangiaceae</taxon>
        <taxon>Streptosporangium</taxon>
    </lineage>
</organism>
<keyword evidence="1" id="KW-1133">Transmembrane helix</keyword>
<gene>
    <name evidence="2" type="ORF">GCM10017559_39440</name>
</gene>
<comment type="caution">
    <text evidence="2">The sequence shown here is derived from an EMBL/GenBank/DDBJ whole genome shotgun (WGS) entry which is preliminary data.</text>
</comment>
<dbReference type="RefSeq" id="WP_413224448.1">
    <property type="nucleotide sequence ID" value="NZ_BAAAWD010000010.1"/>
</dbReference>
<feature type="transmembrane region" description="Helical" evidence="1">
    <location>
        <begin position="28"/>
        <end position="47"/>
    </location>
</feature>
<evidence type="ECO:0000313" key="2">
    <source>
        <dbReference type="EMBL" id="GAA3012571.1"/>
    </source>
</evidence>
<feature type="transmembrane region" description="Helical" evidence="1">
    <location>
        <begin position="118"/>
        <end position="135"/>
    </location>
</feature>
<evidence type="ECO:0000256" key="1">
    <source>
        <dbReference type="SAM" id="Phobius"/>
    </source>
</evidence>
<feature type="transmembrane region" description="Helical" evidence="1">
    <location>
        <begin position="94"/>
        <end position="111"/>
    </location>
</feature>
<accession>A0ABP6KP65</accession>
<feature type="transmembrane region" description="Helical" evidence="1">
    <location>
        <begin position="147"/>
        <end position="169"/>
    </location>
</feature>
<keyword evidence="1" id="KW-0812">Transmembrane</keyword>
<proteinExistence type="predicted"/>
<dbReference type="EMBL" id="BAAAWD010000010">
    <property type="protein sequence ID" value="GAA3012571.1"/>
    <property type="molecule type" value="Genomic_DNA"/>
</dbReference>
<protein>
    <submittedName>
        <fullName evidence="2">DoxX family membrane protein</fullName>
    </submittedName>
</protein>
<name>A0ABP6KP65_9ACTN</name>
<evidence type="ECO:0000313" key="3">
    <source>
        <dbReference type="Proteomes" id="UP001499930"/>
    </source>
</evidence>
<reference evidence="3" key="1">
    <citation type="journal article" date="2019" name="Int. J. Syst. Evol. Microbiol.">
        <title>The Global Catalogue of Microorganisms (GCM) 10K type strain sequencing project: providing services to taxonomists for standard genome sequencing and annotation.</title>
        <authorList>
            <consortium name="The Broad Institute Genomics Platform"/>
            <consortium name="The Broad Institute Genome Sequencing Center for Infectious Disease"/>
            <person name="Wu L."/>
            <person name="Ma J."/>
        </authorList>
    </citation>
    <scope>NUCLEOTIDE SEQUENCE [LARGE SCALE GENOMIC DNA]</scope>
    <source>
        <strain evidence="3">JCM 3106</strain>
    </source>
</reference>
<keyword evidence="3" id="KW-1185">Reference proteome</keyword>
<dbReference type="Proteomes" id="UP001499930">
    <property type="component" value="Unassembled WGS sequence"/>
</dbReference>
<sequence>MATTNARGTNAGQVMDATFTPEAHRPAAYAWAITRIGLGFIFLWAFLDKTFGLGFATPAERAWLNGGSPTTGFLKGTGENALGGVFTALAGQGWVDWLFMLGLLGVGTALLLGIGLRIAAVAGGLMMVLMWAAALPLETNPFLDDHLIYAVVLAGLALSGAGATWGLGARWAATDLVRRHPVLR</sequence>
<keyword evidence="1" id="KW-0472">Membrane</keyword>